<evidence type="ECO:0000313" key="2">
    <source>
        <dbReference type="Proteomes" id="UP000015106"/>
    </source>
</evidence>
<organism evidence="1 2">
    <name type="scientific">Triticum urartu</name>
    <name type="common">Red wild einkorn</name>
    <name type="synonym">Crithodium urartu</name>
    <dbReference type="NCBI Taxonomy" id="4572"/>
    <lineage>
        <taxon>Eukaryota</taxon>
        <taxon>Viridiplantae</taxon>
        <taxon>Streptophyta</taxon>
        <taxon>Embryophyta</taxon>
        <taxon>Tracheophyta</taxon>
        <taxon>Spermatophyta</taxon>
        <taxon>Magnoliopsida</taxon>
        <taxon>Liliopsida</taxon>
        <taxon>Poales</taxon>
        <taxon>Poaceae</taxon>
        <taxon>BOP clade</taxon>
        <taxon>Pooideae</taxon>
        <taxon>Triticodae</taxon>
        <taxon>Triticeae</taxon>
        <taxon>Triticinae</taxon>
        <taxon>Triticum</taxon>
    </lineage>
</organism>
<keyword evidence="2" id="KW-1185">Reference proteome</keyword>
<sequence>MSSWSGPSSPWMAFPRKPAWETNAHRCVMSSLSPARCLPWVAALVFAAKWRRNPVQKLARSLHRPSAWPSYTSIRCFPSIAPILVME</sequence>
<dbReference type="Gramene" id="TuG1812G0700000428.01.T01">
    <property type="protein sequence ID" value="TuG1812G0700000428.01.T01.cds408458"/>
    <property type="gene ID" value="TuG1812G0700000428.01"/>
</dbReference>
<proteinExistence type="predicted"/>
<reference evidence="2" key="1">
    <citation type="journal article" date="2013" name="Nature">
        <title>Draft genome of the wheat A-genome progenitor Triticum urartu.</title>
        <authorList>
            <person name="Ling H.Q."/>
            <person name="Zhao S."/>
            <person name="Liu D."/>
            <person name="Wang J."/>
            <person name="Sun H."/>
            <person name="Zhang C."/>
            <person name="Fan H."/>
            <person name="Li D."/>
            <person name="Dong L."/>
            <person name="Tao Y."/>
            <person name="Gao C."/>
            <person name="Wu H."/>
            <person name="Li Y."/>
            <person name="Cui Y."/>
            <person name="Guo X."/>
            <person name="Zheng S."/>
            <person name="Wang B."/>
            <person name="Yu K."/>
            <person name="Liang Q."/>
            <person name="Yang W."/>
            <person name="Lou X."/>
            <person name="Chen J."/>
            <person name="Feng M."/>
            <person name="Jian J."/>
            <person name="Zhang X."/>
            <person name="Luo G."/>
            <person name="Jiang Y."/>
            <person name="Liu J."/>
            <person name="Wang Z."/>
            <person name="Sha Y."/>
            <person name="Zhang B."/>
            <person name="Wu H."/>
            <person name="Tang D."/>
            <person name="Shen Q."/>
            <person name="Xue P."/>
            <person name="Zou S."/>
            <person name="Wang X."/>
            <person name="Liu X."/>
            <person name="Wang F."/>
            <person name="Yang Y."/>
            <person name="An X."/>
            <person name="Dong Z."/>
            <person name="Zhang K."/>
            <person name="Zhang X."/>
            <person name="Luo M.C."/>
            <person name="Dvorak J."/>
            <person name="Tong Y."/>
            <person name="Wang J."/>
            <person name="Yang H."/>
            <person name="Li Z."/>
            <person name="Wang D."/>
            <person name="Zhang A."/>
            <person name="Wang J."/>
        </authorList>
    </citation>
    <scope>NUCLEOTIDE SEQUENCE</scope>
    <source>
        <strain evidence="2">cv. G1812</strain>
    </source>
</reference>
<evidence type="ECO:0000313" key="1">
    <source>
        <dbReference type="EnsemblPlants" id="TuG1812G0700000428.01.T01.cds408458"/>
    </source>
</evidence>
<dbReference type="EnsemblPlants" id="TuG1812G0700000428.01.T01">
    <property type="protein sequence ID" value="TuG1812G0700000428.01.T01.cds408458"/>
    <property type="gene ID" value="TuG1812G0700000428.01"/>
</dbReference>
<reference evidence="1" key="2">
    <citation type="submission" date="2018-03" db="EMBL/GenBank/DDBJ databases">
        <title>The Triticum urartu genome reveals the dynamic nature of wheat genome evolution.</title>
        <authorList>
            <person name="Ling H."/>
            <person name="Ma B."/>
            <person name="Shi X."/>
            <person name="Liu H."/>
            <person name="Dong L."/>
            <person name="Sun H."/>
            <person name="Cao Y."/>
            <person name="Gao Q."/>
            <person name="Zheng S."/>
            <person name="Li Y."/>
            <person name="Yu Y."/>
            <person name="Du H."/>
            <person name="Qi M."/>
            <person name="Li Y."/>
            <person name="Yu H."/>
            <person name="Cui Y."/>
            <person name="Wang N."/>
            <person name="Chen C."/>
            <person name="Wu H."/>
            <person name="Zhao Y."/>
            <person name="Zhang J."/>
            <person name="Li Y."/>
            <person name="Zhou W."/>
            <person name="Zhang B."/>
            <person name="Hu W."/>
            <person name="Eijk M."/>
            <person name="Tang J."/>
            <person name="Witsenboer H."/>
            <person name="Zhao S."/>
            <person name="Li Z."/>
            <person name="Zhang A."/>
            <person name="Wang D."/>
            <person name="Liang C."/>
        </authorList>
    </citation>
    <scope>NUCLEOTIDE SEQUENCE [LARGE SCALE GENOMIC DNA]</scope>
    <source>
        <strain evidence="1">cv. G1812</strain>
    </source>
</reference>
<reference evidence="1" key="3">
    <citation type="submission" date="2022-06" db="UniProtKB">
        <authorList>
            <consortium name="EnsemblPlants"/>
        </authorList>
    </citation>
    <scope>IDENTIFICATION</scope>
</reference>
<protein>
    <submittedName>
        <fullName evidence="1">Uncharacterized protein</fullName>
    </submittedName>
</protein>
<accession>A0A8R7UX99</accession>
<name>A0A8R7UX99_TRIUA</name>
<dbReference type="Proteomes" id="UP000015106">
    <property type="component" value="Chromosome 7"/>
</dbReference>
<dbReference type="AlphaFoldDB" id="A0A8R7UX99"/>